<dbReference type="Proteomes" id="UP000237640">
    <property type="component" value="Unassembled WGS sequence"/>
</dbReference>
<feature type="domain" description="Glycosyltransferase subfamily 4-like N-terminal" evidence="2">
    <location>
        <begin position="29"/>
        <end position="109"/>
    </location>
</feature>
<dbReference type="InterPro" id="IPR028098">
    <property type="entry name" value="Glyco_trans_4-like_N"/>
</dbReference>
<dbReference type="GO" id="GO:0016757">
    <property type="term" value="F:glycosyltransferase activity"/>
    <property type="evidence" value="ECO:0007669"/>
    <property type="project" value="InterPro"/>
</dbReference>
<dbReference type="InterPro" id="IPR050194">
    <property type="entry name" value="Glycosyltransferase_grp1"/>
</dbReference>
<evidence type="ECO:0000259" key="1">
    <source>
        <dbReference type="Pfam" id="PF00534"/>
    </source>
</evidence>
<reference evidence="3 4" key="1">
    <citation type="submission" date="2018-03" db="EMBL/GenBank/DDBJ databases">
        <title>Genomic Encyclopedia of Archaeal and Bacterial Type Strains, Phase II (KMG-II): from individual species to whole genera.</title>
        <authorList>
            <person name="Goeker M."/>
        </authorList>
    </citation>
    <scope>NUCLEOTIDE SEQUENCE [LARGE SCALE GENOMIC DNA]</scope>
    <source>
        <strain evidence="3 4">DSM 25027</strain>
    </source>
</reference>
<organism evidence="3 4">
    <name type="scientific">Flagellimonas meridianipacifica</name>
    <dbReference type="NCBI Taxonomy" id="1080225"/>
    <lineage>
        <taxon>Bacteria</taxon>
        <taxon>Pseudomonadati</taxon>
        <taxon>Bacteroidota</taxon>
        <taxon>Flavobacteriia</taxon>
        <taxon>Flavobacteriales</taxon>
        <taxon>Flavobacteriaceae</taxon>
        <taxon>Flagellimonas</taxon>
    </lineage>
</organism>
<keyword evidence="4" id="KW-1185">Reference proteome</keyword>
<proteinExistence type="predicted"/>
<dbReference type="Pfam" id="PF00534">
    <property type="entry name" value="Glycos_transf_1"/>
    <property type="match status" value="1"/>
</dbReference>
<feature type="domain" description="Glycosyl transferase family 1" evidence="1">
    <location>
        <begin position="188"/>
        <end position="343"/>
    </location>
</feature>
<protein>
    <submittedName>
        <fullName evidence="3">Glycosyltransferase involved in cell wall biosynthesis</fullName>
    </submittedName>
</protein>
<dbReference type="PANTHER" id="PTHR45947:SF3">
    <property type="entry name" value="SULFOQUINOVOSYL TRANSFERASE SQD2"/>
    <property type="match status" value="1"/>
</dbReference>
<evidence type="ECO:0000259" key="2">
    <source>
        <dbReference type="Pfam" id="PF13477"/>
    </source>
</evidence>
<evidence type="ECO:0000313" key="4">
    <source>
        <dbReference type="Proteomes" id="UP000237640"/>
    </source>
</evidence>
<dbReference type="Gene3D" id="3.40.50.2000">
    <property type="entry name" value="Glycogen Phosphorylase B"/>
    <property type="match status" value="2"/>
</dbReference>
<dbReference type="InterPro" id="IPR001296">
    <property type="entry name" value="Glyco_trans_1"/>
</dbReference>
<dbReference type="Pfam" id="PF13477">
    <property type="entry name" value="Glyco_trans_4_2"/>
    <property type="match status" value="1"/>
</dbReference>
<dbReference type="AlphaFoldDB" id="A0A2T0MH81"/>
<comment type="caution">
    <text evidence="3">The sequence shown here is derived from an EMBL/GenBank/DDBJ whole genome shotgun (WGS) entry which is preliminary data.</text>
</comment>
<dbReference type="EMBL" id="PVYX01000001">
    <property type="protein sequence ID" value="PRX56938.1"/>
    <property type="molecule type" value="Genomic_DNA"/>
</dbReference>
<evidence type="ECO:0000313" key="3">
    <source>
        <dbReference type="EMBL" id="PRX56938.1"/>
    </source>
</evidence>
<name>A0A2T0MH81_9FLAO</name>
<dbReference type="PANTHER" id="PTHR45947">
    <property type="entry name" value="SULFOQUINOVOSYL TRANSFERASE SQD2"/>
    <property type="match status" value="1"/>
</dbReference>
<keyword evidence="3" id="KW-0808">Transferase</keyword>
<accession>A0A2T0MH81</accession>
<gene>
    <name evidence="3" type="ORF">CLV81_0939</name>
</gene>
<dbReference type="SUPFAM" id="SSF53756">
    <property type="entry name" value="UDP-Glycosyltransferase/glycogen phosphorylase"/>
    <property type="match status" value="1"/>
</dbReference>
<sequence>MHVLNSVGGVDVSLRLILENIDPEQFENVVVHGVNDTKKQYLNKHGEKLKEFKFRISREINLFNDLLALFNTIKILKKEKPNLVHAHSAKGGIIARAASLFYKTTVLHTPQAYSYLSAPRGLKRTIFLSIEKLFKNFNSILLASSKSELERGINEVGYKKTNTLLFNNSILPIELNNSEIQHVVTWPKSYICSVGRPSYQKNVEMMVEVIKCVKDKIPSIHLVLMGIGEYSPNVNSVKELIKKYGLEKNITLVKWIKREEIFKIVYSSTLYVSTARYEGLPYSIIESLALSKACVVTDADGNRDLVIDGENGFLVKNNDIQNMADKICRLIEDKKLRNEMEQQSLNLFNQKFNMSTNIIQLEKIYEKLAVR</sequence>